<proteinExistence type="predicted"/>
<dbReference type="Gene3D" id="3.30.457.10">
    <property type="entry name" value="Copper amine oxidase-like, N-terminal domain"/>
    <property type="match status" value="2"/>
</dbReference>
<evidence type="ECO:0000259" key="2">
    <source>
        <dbReference type="Pfam" id="PF07833"/>
    </source>
</evidence>
<dbReference type="AlphaFoldDB" id="A0A947D3V4"/>
<evidence type="ECO:0000313" key="3">
    <source>
        <dbReference type="EMBL" id="MBT9283541.1"/>
    </source>
</evidence>
<evidence type="ECO:0000256" key="1">
    <source>
        <dbReference type="SAM" id="SignalP"/>
    </source>
</evidence>
<dbReference type="SUPFAM" id="SSF55383">
    <property type="entry name" value="Copper amine oxidase, domain N"/>
    <property type="match status" value="2"/>
</dbReference>
<feature type="signal peptide" evidence="1">
    <location>
        <begin position="1"/>
        <end position="29"/>
    </location>
</feature>
<dbReference type="EMBL" id="JAHHQF010000110">
    <property type="protein sequence ID" value="MBT9283541.1"/>
    <property type="molecule type" value="Genomic_DNA"/>
</dbReference>
<organism evidence="3 4">
    <name type="scientific">Hydrogenibacillus schlegelii</name>
    <name type="common">Bacillus schlegelii</name>
    <dbReference type="NCBI Taxonomy" id="1484"/>
    <lineage>
        <taxon>Bacteria</taxon>
        <taxon>Bacillati</taxon>
        <taxon>Bacillota</taxon>
        <taxon>Bacilli</taxon>
        <taxon>Bacillales</taxon>
        <taxon>Bacillales Family X. Incertae Sedis</taxon>
        <taxon>Hydrogenibacillus</taxon>
    </lineage>
</organism>
<comment type="caution">
    <text evidence="3">The sequence shown here is derived from an EMBL/GenBank/DDBJ whole genome shotgun (WGS) entry which is preliminary data.</text>
</comment>
<dbReference type="Pfam" id="PF07833">
    <property type="entry name" value="Cu_amine_oxidN1"/>
    <property type="match status" value="1"/>
</dbReference>
<keyword evidence="1" id="KW-0732">Signal</keyword>
<gene>
    <name evidence="3" type="ORF">KM312_13055</name>
</gene>
<accession>A0A947D3V4</accession>
<evidence type="ECO:0000313" key="4">
    <source>
        <dbReference type="Proteomes" id="UP000748108"/>
    </source>
</evidence>
<name>A0A947D3V4_HYDSH</name>
<dbReference type="InterPro" id="IPR036582">
    <property type="entry name" value="Mao_N_sf"/>
</dbReference>
<feature type="chain" id="PRO_5037766704" evidence="1">
    <location>
        <begin position="30"/>
        <end position="825"/>
    </location>
</feature>
<dbReference type="Proteomes" id="UP000748108">
    <property type="component" value="Unassembled WGS sequence"/>
</dbReference>
<reference evidence="3" key="1">
    <citation type="journal article" date="2021" name="Microbiology">
        <title>Metagenomic Analysis of the Microbial Community in the Underground Coal Fire Area (Kemerovo Region, Russia) Revealed Predominance of Thermophilic Members of the Phyla Deinococcus-thermus, Aquificae, and Firmicutes.</title>
        <authorList>
            <person name="Kadnikov V."/>
            <person name="Mardanov A.V."/>
            <person name="Beletsky A.V."/>
            <person name="Karnachuk O.V."/>
            <person name="Ravin N.V."/>
        </authorList>
    </citation>
    <scope>NUCLEOTIDE SEQUENCE</scope>
    <source>
        <strain evidence="3">RBS10-49</strain>
    </source>
</reference>
<sequence length="825" mass="88286">MKGGKALSIVLTLALVLTLLPIGAMTAGAAAVAEVQLSGTPTVLPQGQTTGETYNVYFKIEPVINPTHTDTLTTTLTYTPDTTNPLNLTAGKTYAVEYDSNNNTWKLKDDATVVATSTDRATFDDGSGKKGSFSPALPTTATQVTMNTATQATVTYTVNTDQSRAVLSVVDSNGKTFEFQAKGDASGNATVDPPYNPNSYSTSIKLFTKAGASGKLEFTIPITVKAGQEGTGSLYLKIAPVSSQDQFPATMVELAKFETAQATVSVVSGSKSFGDSGVLASDPVIFQISEPVAGALRAGDQIKISLPDGFKWNGVSWANVLLGPNTVSVTGSGSKDITITINNVSNSTTGRYLFNVSAGIDVNTQVARKGDVIVAIGGAKPATLTIGRYGDYQVNVTGEPEDVWAGRYVETGKIAGKIVLDELLPKSLIDGRTIILTLPEGAEWPVVDQNDKTITDPGFDPDKVDLNKSKEKIFYFPASNKQGLVVTGFEQIDGDYRIAKLKVQSPANPQAGKTVIEVRQVAVDLGFKEGPLTVEVSGNAGANGKATLSNVKPLFTFSVENKRDVVIGARNQVIGDIVIKENQAGALRGGYNIELWGERYLTEFTGYEKVEVRSGDVEIGSPTKGTNDKGLAYYYFPVKHASTQASEIVIKGVKLTLDRTTPEGDLKVTIKGKSVTDYGSMSIYPARVITPADQTREIKAKFTIDSMSYVVNGETKAMDVAPFIKDNRTFVPVKYVAEALGVKESDIIWNPYAKSVTIFKGDRVIQMKIGSKTLLVNGATIEMDTAPEIKDARTVLPIAWVAKALNVDYVWNDAERSVEFNYVAR</sequence>
<feature type="domain" description="Copper amine oxidase-like N-terminal" evidence="2">
    <location>
        <begin position="710"/>
        <end position="819"/>
    </location>
</feature>
<protein>
    <submittedName>
        <fullName evidence="3">Copper amine oxidase N-terminal domain-containing protein</fullName>
    </submittedName>
</protein>
<dbReference type="InterPro" id="IPR012854">
    <property type="entry name" value="Cu_amine_oxidase-like_N"/>
</dbReference>